<dbReference type="PANTHER" id="PTHR34193:SF21">
    <property type="entry name" value="OS05G0493200 PROTEIN"/>
    <property type="match status" value="1"/>
</dbReference>
<gene>
    <name evidence="2" type="ORF">URODEC1_LOCUS9314</name>
</gene>
<dbReference type="EMBL" id="OZ075121">
    <property type="protein sequence ID" value="CAL4901427.1"/>
    <property type="molecule type" value="Genomic_DNA"/>
</dbReference>
<organism evidence="2 3">
    <name type="scientific">Urochloa decumbens</name>
    <dbReference type="NCBI Taxonomy" id="240449"/>
    <lineage>
        <taxon>Eukaryota</taxon>
        <taxon>Viridiplantae</taxon>
        <taxon>Streptophyta</taxon>
        <taxon>Embryophyta</taxon>
        <taxon>Tracheophyta</taxon>
        <taxon>Spermatophyta</taxon>
        <taxon>Magnoliopsida</taxon>
        <taxon>Liliopsida</taxon>
        <taxon>Poales</taxon>
        <taxon>Poaceae</taxon>
        <taxon>PACMAD clade</taxon>
        <taxon>Panicoideae</taxon>
        <taxon>Panicodae</taxon>
        <taxon>Paniceae</taxon>
        <taxon>Melinidinae</taxon>
        <taxon>Urochloa</taxon>
    </lineage>
</organism>
<evidence type="ECO:0000256" key="1">
    <source>
        <dbReference type="SAM" id="MobiDB-lite"/>
    </source>
</evidence>
<evidence type="ECO:0000313" key="3">
    <source>
        <dbReference type="Proteomes" id="UP001497457"/>
    </source>
</evidence>
<name>A0ABC8W5D5_9POAL</name>
<sequence>MEALALAGGGARRRLSSREEELLGLLAGFPDDGGSGRELSFSDLVDAGALPDASADADHAAPAPRDDRAAAAALSPSPGRHEPVSAKQQRLQAARRQRARWSGGSRGSCGGSGDGVLLNFYVPGLLTRSMTAPRPGRGPLSPGAGQGAPPKAAAAAAGKAGRICTYCTTVQQSNTKCKLGGPSSELYSCNWMAPISLCYDHATTLISLVIGASSVSETHSFSTARWLKGVIVTCNFFLL</sequence>
<proteinExistence type="predicted"/>
<protein>
    <submittedName>
        <fullName evidence="2">Uncharacterized protein</fullName>
    </submittedName>
</protein>
<reference evidence="2" key="1">
    <citation type="submission" date="2024-10" db="EMBL/GenBank/DDBJ databases">
        <authorList>
            <person name="Ryan C."/>
        </authorList>
    </citation>
    <scope>NUCLEOTIDE SEQUENCE [LARGE SCALE GENOMIC DNA]</scope>
</reference>
<feature type="compositionally biased region" description="Basic and acidic residues" evidence="1">
    <location>
        <begin position="56"/>
        <end position="69"/>
    </location>
</feature>
<dbReference type="Proteomes" id="UP001497457">
    <property type="component" value="Chromosome 11b"/>
</dbReference>
<accession>A0ABC8W5D5</accession>
<dbReference type="AlphaFoldDB" id="A0ABC8W5D5"/>
<keyword evidence="3" id="KW-1185">Reference proteome</keyword>
<dbReference type="PANTHER" id="PTHR34193">
    <property type="entry name" value="OS11G0199801 PROTEIN"/>
    <property type="match status" value="1"/>
</dbReference>
<evidence type="ECO:0000313" key="2">
    <source>
        <dbReference type="EMBL" id="CAL4901427.1"/>
    </source>
</evidence>
<feature type="region of interest" description="Disordered" evidence="1">
    <location>
        <begin position="53"/>
        <end position="108"/>
    </location>
</feature>